<dbReference type="AlphaFoldDB" id="A0A8J3LT31"/>
<protein>
    <recommendedName>
        <fullName evidence="3">SurA N-terminal domain-containing protein</fullName>
    </recommendedName>
</protein>
<evidence type="ECO:0000313" key="2">
    <source>
        <dbReference type="Proteomes" id="UP000653674"/>
    </source>
</evidence>
<proteinExistence type="predicted"/>
<name>A0A8J3LT31_9ACTN</name>
<keyword evidence="2" id="KW-1185">Reference proteome</keyword>
<dbReference type="EMBL" id="BONU01000005">
    <property type="protein sequence ID" value="GIG72730.1"/>
    <property type="molecule type" value="Genomic_DNA"/>
</dbReference>
<sequence>MQRARRVASIAGLALVGTLALTGCRSEPGAAIYVGSTTYSHEYVDGLSAQLQKVSSLSRGDGRQTIAQWLVVRDLGKRMVADNKWPAPEVDEHGAESQIQQALPTAERGSLETLRPLIKIFAEYEAYRGAVQQHATLAQPTDADYADLYQRAKVAGLVGPGVDEATYRKSLGAQNDQLFRANVSLRQLYSEAVKKANVSVNPKYAPAELALLRDQQNHALVVVSLNSKAGQPVVVQAPAEQNQDLSNG</sequence>
<dbReference type="Proteomes" id="UP000653674">
    <property type="component" value="Unassembled WGS sequence"/>
</dbReference>
<gene>
    <name evidence="1" type="ORF">Pfl04_11340</name>
</gene>
<comment type="caution">
    <text evidence="1">The sequence shown here is derived from an EMBL/GenBank/DDBJ whole genome shotgun (WGS) entry which is preliminary data.</text>
</comment>
<accession>A0A8J3LT31</accession>
<dbReference type="RefSeq" id="WP_168075668.1">
    <property type="nucleotide sequence ID" value="NZ_BAAAQJ010000019.1"/>
</dbReference>
<evidence type="ECO:0008006" key="3">
    <source>
        <dbReference type="Google" id="ProtNLM"/>
    </source>
</evidence>
<dbReference type="PROSITE" id="PS51257">
    <property type="entry name" value="PROKAR_LIPOPROTEIN"/>
    <property type="match status" value="1"/>
</dbReference>
<evidence type="ECO:0000313" key="1">
    <source>
        <dbReference type="EMBL" id="GIG72730.1"/>
    </source>
</evidence>
<reference evidence="1" key="1">
    <citation type="submission" date="2021-01" db="EMBL/GenBank/DDBJ databases">
        <title>Whole genome shotgun sequence of Planosporangium flavigriseum NBRC 105377.</title>
        <authorList>
            <person name="Komaki H."/>
            <person name="Tamura T."/>
        </authorList>
    </citation>
    <scope>NUCLEOTIDE SEQUENCE</scope>
    <source>
        <strain evidence="1">NBRC 105377</strain>
    </source>
</reference>
<organism evidence="1 2">
    <name type="scientific">Planosporangium flavigriseum</name>
    <dbReference type="NCBI Taxonomy" id="373681"/>
    <lineage>
        <taxon>Bacteria</taxon>
        <taxon>Bacillati</taxon>
        <taxon>Actinomycetota</taxon>
        <taxon>Actinomycetes</taxon>
        <taxon>Micromonosporales</taxon>
        <taxon>Micromonosporaceae</taxon>
        <taxon>Planosporangium</taxon>
    </lineage>
</organism>